<sequence length="70" mass="8048">MRPSHLASLFCNLILGNVYFSTRTTLQTSSEFVHHSRELSFNKWTEEEQEEPDDDYPALKPSDAEMGELA</sequence>
<dbReference type="Proteomes" id="UP000813423">
    <property type="component" value="Unassembled WGS sequence"/>
</dbReference>
<dbReference type="AlphaFoldDB" id="A0A229Y6I0"/>
<accession>A0A229Y6I0</accession>
<feature type="compositionally biased region" description="Acidic residues" evidence="1">
    <location>
        <begin position="47"/>
        <end position="56"/>
    </location>
</feature>
<reference evidence="2" key="1">
    <citation type="submission" date="2021-08" db="EMBL/GenBank/DDBJ databases">
        <title>Global Aspergillus fumigatus from environmental and clinical sources.</title>
        <authorList>
            <person name="Barber A."/>
            <person name="Sae-Ong T."/>
        </authorList>
    </citation>
    <scope>NUCLEOTIDE SEQUENCE</scope>
    <source>
        <strain evidence="2">NRZ-2016-071</strain>
    </source>
</reference>
<evidence type="ECO:0000256" key="1">
    <source>
        <dbReference type="SAM" id="MobiDB-lite"/>
    </source>
</evidence>
<evidence type="ECO:0000313" key="3">
    <source>
        <dbReference type="Proteomes" id="UP000813423"/>
    </source>
</evidence>
<gene>
    <name evidence="2" type="ORF">KXV57_001495</name>
</gene>
<organism evidence="2 3">
    <name type="scientific">Aspergillus fumigatus</name>
    <name type="common">Neosartorya fumigata</name>
    <dbReference type="NCBI Taxonomy" id="746128"/>
    <lineage>
        <taxon>Eukaryota</taxon>
        <taxon>Fungi</taxon>
        <taxon>Dikarya</taxon>
        <taxon>Ascomycota</taxon>
        <taxon>Pezizomycotina</taxon>
        <taxon>Eurotiomycetes</taxon>
        <taxon>Eurotiomycetidae</taxon>
        <taxon>Eurotiales</taxon>
        <taxon>Aspergillaceae</taxon>
        <taxon>Aspergillus</taxon>
        <taxon>Aspergillus subgen. Fumigati</taxon>
    </lineage>
</organism>
<protein>
    <submittedName>
        <fullName evidence="2">Uncharacterized protein</fullName>
    </submittedName>
</protein>
<dbReference type="EMBL" id="JAIBSC010000129">
    <property type="protein sequence ID" value="KAH1896048.1"/>
    <property type="molecule type" value="Genomic_DNA"/>
</dbReference>
<name>A0A229Y6I0_ASPFM</name>
<comment type="caution">
    <text evidence="2">The sequence shown here is derived from an EMBL/GenBank/DDBJ whole genome shotgun (WGS) entry which is preliminary data.</text>
</comment>
<feature type="region of interest" description="Disordered" evidence="1">
    <location>
        <begin position="41"/>
        <end position="70"/>
    </location>
</feature>
<evidence type="ECO:0000313" key="2">
    <source>
        <dbReference type="EMBL" id="KAH1896048.1"/>
    </source>
</evidence>
<proteinExistence type="predicted"/>